<reference evidence="3" key="1">
    <citation type="submission" date="2024-03" db="EMBL/GenBank/DDBJ databases">
        <title>Complete genome sequence of Sulfurisphaera javensis strain KD-1.</title>
        <authorList>
            <person name="Sakai H."/>
            <person name="Nur N."/>
            <person name="Suwanto A."/>
            <person name="Kurosawa N."/>
        </authorList>
    </citation>
    <scope>NUCLEOTIDE SEQUENCE</scope>
    <source>
        <strain evidence="3">KD-1</strain>
    </source>
</reference>
<evidence type="ECO:0000259" key="1">
    <source>
        <dbReference type="Pfam" id="PF01796"/>
    </source>
</evidence>
<sequence>MINDIRERLQQQISQLIIALDGIVKTTGMPIITDKSGNPLWVDVREITLRYQIPVKKIQKFFEGLKEGKVLATKCPKCNTIYFPPQDDCPKCKMSNLEWVEMPNEGELVAYTIINVKPPSFSHYSDYIIGIAKMANGVNITAWVNSKEVKIGMKVRLKVIRREPEGYITYELEPI</sequence>
<feature type="domain" description="ChsH2 C-terminal OB-fold" evidence="1">
    <location>
        <begin position="99"/>
        <end position="158"/>
    </location>
</feature>
<dbReference type="PANTHER" id="PTHR34075">
    <property type="entry name" value="BLR3430 PROTEIN"/>
    <property type="match status" value="1"/>
</dbReference>
<feature type="domain" description="ChsH2 rubredoxin-like zinc ribbon" evidence="2">
    <location>
        <begin position="62"/>
        <end position="94"/>
    </location>
</feature>
<name>A0AAT9GQK4_9CREN</name>
<protein>
    <submittedName>
        <fullName evidence="3">Zn-ribbon domain-containing OB-fold protein</fullName>
    </submittedName>
</protein>
<organism evidence="3">
    <name type="scientific">Sulfurisphaera javensis</name>
    <dbReference type="NCBI Taxonomy" id="2049879"/>
    <lineage>
        <taxon>Archaea</taxon>
        <taxon>Thermoproteota</taxon>
        <taxon>Thermoprotei</taxon>
        <taxon>Sulfolobales</taxon>
        <taxon>Sulfolobaceae</taxon>
        <taxon>Sulfurisphaera</taxon>
    </lineage>
</organism>
<dbReference type="InterPro" id="IPR012340">
    <property type="entry name" value="NA-bd_OB-fold"/>
</dbReference>
<dbReference type="PANTHER" id="PTHR34075:SF6">
    <property type="entry name" value="DNA-BINDING PROTEIN"/>
    <property type="match status" value="1"/>
</dbReference>
<dbReference type="EMBL" id="AP031322">
    <property type="protein sequence ID" value="BFH73099.1"/>
    <property type="molecule type" value="Genomic_DNA"/>
</dbReference>
<dbReference type="SUPFAM" id="SSF50249">
    <property type="entry name" value="Nucleic acid-binding proteins"/>
    <property type="match status" value="1"/>
</dbReference>
<dbReference type="Pfam" id="PF01796">
    <property type="entry name" value="OB_ChsH2_C"/>
    <property type="match status" value="1"/>
</dbReference>
<dbReference type="KEGG" id="sjv:SJAV_10430"/>
<dbReference type="InterPro" id="IPR022002">
    <property type="entry name" value="ChsH2_Znr"/>
</dbReference>
<gene>
    <name evidence="3" type="ORF">SJAV_10430</name>
</gene>
<dbReference type="InterPro" id="IPR052513">
    <property type="entry name" value="Thioester_dehydratase-like"/>
</dbReference>
<dbReference type="InterPro" id="IPR002878">
    <property type="entry name" value="ChsH2_C"/>
</dbReference>
<evidence type="ECO:0000313" key="3">
    <source>
        <dbReference type="EMBL" id="BFH73099.1"/>
    </source>
</evidence>
<evidence type="ECO:0000259" key="2">
    <source>
        <dbReference type="Pfam" id="PF12172"/>
    </source>
</evidence>
<proteinExistence type="predicted"/>
<dbReference type="Pfam" id="PF12172">
    <property type="entry name" value="zf-ChsH2"/>
    <property type="match status" value="1"/>
</dbReference>
<dbReference type="AlphaFoldDB" id="A0AAT9GQK4"/>
<dbReference type="Gene3D" id="6.10.30.10">
    <property type="match status" value="1"/>
</dbReference>
<accession>A0AAT9GQK4</accession>